<dbReference type="InterPro" id="IPR008183">
    <property type="entry name" value="Aldose_1/G6P_1-epimerase"/>
</dbReference>
<comment type="subunit">
    <text evidence="2">Monomer.</text>
</comment>
<organism evidence="4 5">
    <name type="scientific">Flaviramulus aquimarinus</name>
    <dbReference type="NCBI Taxonomy" id="1170456"/>
    <lineage>
        <taxon>Bacteria</taxon>
        <taxon>Pseudomonadati</taxon>
        <taxon>Bacteroidota</taxon>
        <taxon>Flavobacteriia</taxon>
        <taxon>Flavobacteriales</taxon>
        <taxon>Flavobacteriaceae</taxon>
        <taxon>Flaviramulus</taxon>
    </lineage>
</organism>
<evidence type="ECO:0000256" key="2">
    <source>
        <dbReference type="ARBA" id="ARBA00011245"/>
    </source>
</evidence>
<dbReference type="Pfam" id="PF01263">
    <property type="entry name" value="Aldose_epim"/>
    <property type="match status" value="1"/>
</dbReference>
<name>A0ABP9EY19_9FLAO</name>
<proteinExistence type="predicted"/>
<dbReference type="EMBL" id="BAABJH010000001">
    <property type="protein sequence ID" value="GAA4885434.1"/>
    <property type="molecule type" value="Genomic_DNA"/>
</dbReference>
<dbReference type="CDD" id="cd01081">
    <property type="entry name" value="Aldose_epim"/>
    <property type="match status" value="1"/>
</dbReference>
<evidence type="ECO:0000313" key="4">
    <source>
        <dbReference type="EMBL" id="GAA4885434.1"/>
    </source>
</evidence>
<comment type="cofactor">
    <cofactor evidence="1">
        <name>Ca(2+)</name>
        <dbReference type="ChEBI" id="CHEBI:29108"/>
    </cofactor>
</comment>
<evidence type="ECO:0000313" key="5">
    <source>
        <dbReference type="Proteomes" id="UP001500433"/>
    </source>
</evidence>
<dbReference type="Proteomes" id="UP001500433">
    <property type="component" value="Unassembled WGS sequence"/>
</dbReference>
<dbReference type="Gene3D" id="2.70.98.10">
    <property type="match status" value="1"/>
</dbReference>
<protein>
    <submittedName>
        <fullName evidence="4">Aldose 1-epimerase</fullName>
    </submittedName>
</protein>
<dbReference type="RefSeq" id="WP_345272451.1">
    <property type="nucleotide sequence ID" value="NZ_BAABJH010000001.1"/>
</dbReference>
<dbReference type="InterPro" id="IPR014718">
    <property type="entry name" value="GH-type_carb-bd"/>
</dbReference>
<comment type="caution">
    <text evidence="4">The sequence shown here is derived from an EMBL/GenBank/DDBJ whole genome shotgun (WGS) entry which is preliminary data.</text>
</comment>
<reference evidence="5" key="1">
    <citation type="journal article" date="2019" name="Int. J. Syst. Evol. Microbiol.">
        <title>The Global Catalogue of Microorganisms (GCM) 10K type strain sequencing project: providing services to taxonomists for standard genome sequencing and annotation.</title>
        <authorList>
            <consortium name="The Broad Institute Genomics Platform"/>
            <consortium name="The Broad Institute Genome Sequencing Center for Infectious Disease"/>
            <person name="Wu L."/>
            <person name="Ma J."/>
        </authorList>
    </citation>
    <scope>NUCLEOTIDE SEQUENCE [LARGE SCALE GENOMIC DNA]</scope>
    <source>
        <strain evidence="5">JCM 18274</strain>
    </source>
</reference>
<dbReference type="PANTHER" id="PTHR10091:SF0">
    <property type="entry name" value="GALACTOSE MUTAROTASE"/>
    <property type="match status" value="1"/>
</dbReference>
<dbReference type="PANTHER" id="PTHR10091">
    <property type="entry name" value="ALDOSE-1-EPIMERASE"/>
    <property type="match status" value="1"/>
</dbReference>
<sequence>MFSITQNKDLNFLAIENPKKKLYAKISLNDGASLQSLTLKGHTLIEDLTPLKYNSSYASSILFPFANRIKDGTYPFEDKVYQLEKNQEEENNAIHGLVYNKTFQVIEKVIYKDFASIKLEYNETSNSIGFPYTYKIQLEYIFSDIDFSLNVSVKNTSSKAFPFTIGWHPYFLSDNLYNSSLNFISSQKIIIGDRNITTGIENIELINTFEIKDKQLDDCWILDSNNITFITPKYQLLISSSVKNNFLQLYTPPKSNTIAIEPTTGVSDSFNNKIGLKVLNANDIYNLTWNLKIK</sequence>
<dbReference type="InterPro" id="IPR011013">
    <property type="entry name" value="Gal_mutarotase_sf_dom"/>
</dbReference>
<keyword evidence="5" id="KW-1185">Reference proteome</keyword>
<gene>
    <name evidence="4" type="ORF">GCM10023311_05160</name>
</gene>
<evidence type="ECO:0000256" key="1">
    <source>
        <dbReference type="ARBA" id="ARBA00001913"/>
    </source>
</evidence>
<keyword evidence="3" id="KW-0106">Calcium</keyword>
<dbReference type="SUPFAM" id="SSF74650">
    <property type="entry name" value="Galactose mutarotase-like"/>
    <property type="match status" value="1"/>
</dbReference>
<evidence type="ECO:0000256" key="3">
    <source>
        <dbReference type="ARBA" id="ARBA00022837"/>
    </source>
</evidence>
<accession>A0ABP9EY19</accession>